<evidence type="ECO:0000256" key="1">
    <source>
        <dbReference type="ARBA" id="ARBA00022801"/>
    </source>
</evidence>
<proteinExistence type="predicted"/>
<dbReference type="EMBL" id="JAACJN010000046">
    <property type="protein sequence ID" value="KAF5383870.1"/>
    <property type="molecule type" value="Genomic_DNA"/>
</dbReference>
<dbReference type="InterPro" id="IPR029058">
    <property type="entry name" value="AB_hydrolase_fold"/>
</dbReference>
<sequence length="388" mass="43037">MQANTSLVDGRAKFGAVSWKVKKSAYHKSTSLAFALALNMLRTPFSRVPHRYTAKPLKRRIADVAAQYLMANLSPSEVQCILGPSLLTYQRWAKRSKLDLIVEDLESSPDGGETRNGQLFWIGPKRTKKVILYLPPGAYYAPLIEPTLDFLRFMQLELNKQGIDVGIVTVLSYSLVPEAVFPTQLRQAIRALKRLFDMGCEPSDIQVLGESAGGNLVFQVLSHILHPLPSGGIPTLALPKGQGLNGACALSPWVSLSNPKQWGDSFVSKSQLDIMPPEIEDLGRAYLEHIPASSIAYAEPILAPNNWYSGLSKIVDRLFISAGEEERFRDQVVVFSEKIIKPHYQETILEVQAGGIHCDSLPDFAIWKNPPKNTLTEAVLKWIAEGFK</sequence>
<reference evidence="3 4" key="1">
    <citation type="journal article" date="2020" name="ISME J.">
        <title>Uncovering the hidden diversity of litter-decomposition mechanisms in mushroom-forming fungi.</title>
        <authorList>
            <person name="Floudas D."/>
            <person name="Bentzer J."/>
            <person name="Ahren D."/>
            <person name="Johansson T."/>
            <person name="Persson P."/>
            <person name="Tunlid A."/>
        </authorList>
    </citation>
    <scope>NUCLEOTIDE SEQUENCE [LARGE SCALE GENOMIC DNA]</scope>
    <source>
        <strain evidence="3 4">CBS 406.79</strain>
    </source>
</reference>
<gene>
    <name evidence="3" type="ORF">D9757_007432</name>
</gene>
<organism evidence="3 4">
    <name type="scientific">Collybiopsis confluens</name>
    <dbReference type="NCBI Taxonomy" id="2823264"/>
    <lineage>
        <taxon>Eukaryota</taxon>
        <taxon>Fungi</taxon>
        <taxon>Dikarya</taxon>
        <taxon>Basidiomycota</taxon>
        <taxon>Agaricomycotina</taxon>
        <taxon>Agaricomycetes</taxon>
        <taxon>Agaricomycetidae</taxon>
        <taxon>Agaricales</taxon>
        <taxon>Marasmiineae</taxon>
        <taxon>Omphalotaceae</taxon>
        <taxon>Collybiopsis</taxon>
    </lineage>
</organism>
<name>A0A8H5M792_9AGAR</name>
<dbReference type="OrthoDB" id="2152029at2759"/>
<evidence type="ECO:0000259" key="2">
    <source>
        <dbReference type="Pfam" id="PF07859"/>
    </source>
</evidence>
<dbReference type="PANTHER" id="PTHR48081:SF31">
    <property type="entry name" value="STERYL ACETYL HYDROLASE MUG81-RELATED"/>
    <property type="match status" value="1"/>
</dbReference>
<keyword evidence="1" id="KW-0378">Hydrolase</keyword>
<keyword evidence="4" id="KW-1185">Reference proteome</keyword>
<dbReference type="GO" id="GO:0016787">
    <property type="term" value="F:hydrolase activity"/>
    <property type="evidence" value="ECO:0007669"/>
    <property type="project" value="UniProtKB-KW"/>
</dbReference>
<feature type="domain" description="Alpha/beta hydrolase fold-3" evidence="2">
    <location>
        <begin position="167"/>
        <end position="358"/>
    </location>
</feature>
<dbReference type="InterPro" id="IPR013094">
    <property type="entry name" value="AB_hydrolase_3"/>
</dbReference>
<evidence type="ECO:0000313" key="3">
    <source>
        <dbReference type="EMBL" id="KAF5383870.1"/>
    </source>
</evidence>
<dbReference type="InterPro" id="IPR050300">
    <property type="entry name" value="GDXG_lipolytic_enzyme"/>
</dbReference>
<comment type="caution">
    <text evidence="3">The sequence shown here is derived from an EMBL/GenBank/DDBJ whole genome shotgun (WGS) entry which is preliminary data.</text>
</comment>
<dbReference type="PANTHER" id="PTHR48081">
    <property type="entry name" value="AB HYDROLASE SUPERFAMILY PROTEIN C4A8.06C"/>
    <property type="match status" value="1"/>
</dbReference>
<dbReference type="Pfam" id="PF07859">
    <property type="entry name" value="Abhydrolase_3"/>
    <property type="match status" value="1"/>
</dbReference>
<dbReference type="Gene3D" id="3.40.50.1820">
    <property type="entry name" value="alpha/beta hydrolase"/>
    <property type="match status" value="1"/>
</dbReference>
<dbReference type="Proteomes" id="UP000518752">
    <property type="component" value="Unassembled WGS sequence"/>
</dbReference>
<dbReference type="AlphaFoldDB" id="A0A8H5M792"/>
<dbReference type="SUPFAM" id="SSF53474">
    <property type="entry name" value="alpha/beta-Hydrolases"/>
    <property type="match status" value="1"/>
</dbReference>
<accession>A0A8H5M792</accession>
<protein>
    <recommendedName>
        <fullName evidence="2">Alpha/beta hydrolase fold-3 domain-containing protein</fullName>
    </recommendedName>
</protein>
<evidence type="ECO:0000313" key="4">
    <source>
        <dbReference type="Proteomes" id="UP000518752"/>
    </source>
</evidence>